<accession>A0ABQ2GZ85</accession>
<comment type="caution">
    <text evidence="1">The sequence shown here is derived from an EMBL/GenBank/DDBJ whole genome shotgun (WGS) entry which is preliminary data.</text>
</comment>
<organism evidence="1 2">
    <name type="scientific">Pseudomonas asuensis</name>
    <dbReference type="NCBI Taxonomy" id="1825787"/>
    <lineage>
        <taxon>Bacteria</taxon>
        <taxon>Pseudomonadati</taxon>
        <taxon>Pseudomonadota</taxon>
        <taxon>Gammaproteobacteria</taxon>
        <taxon>Pseudomonadales</taxon>
        <taxon>Pseudomonadaceae</taxon>
        <taxon>Pseudomonas</taxon>
    </lineage>
</organism>
<name>A0ABQ2GZ85_9PSED</name>
<keyword evidence="2" id="KW-1185">Reference proteome</keyword>
<gene>
    <name evidence="1" type="ORF">GCM10009425_33070</name>
</gene>
<reference evidence="2" key="1">
    <citation type="journal article" date="2019" name="Int. J. Syst. Evol. Microbiol.">
        <title>The Global Catalogue of Microorganisms (GCM) 10K type strain sequencing project: providing services to taxonomists for standard genome sequencing and annotation.</title>
        <authorList>
            <consortium name="The Broad Institute Genomics Platform"/>
            <consortium name="The Broad Institute Genome Sequencing Center for Infectious Disease"/>
            <person name="Wu L."/>
            <person name="Ma J."/>
        </authorList>
    </citation>
    <scope>NUCLEOTIDE SEQUENCE [LARGE SCALE GENOMIC DNA]</scope>
    <source>
        <strain evidence="2">JCM 13501</strain>
    </source>
</reference>
<evidence type="ECO:0000313" key="2">
    <source>
        <dbReference type="Proteomes" id="UP000616499"/>
    </source>
</evidence>
<dbReference type="Proteomes" id="UP000616499">
    <property type="component" value="Unassembled WGS sequence"/>
</dbReference>
<evidence type="ECO:0000313" key="1">
    <source>
        <dbReference type="EMBL" id="GGM19573.1"/>
    </source>
</evidence>
<protein>
    <submittedName>
        <fullName evidence="1">Uncharacterized protein</fullName>
    </submittedName>
</protein>
<dbReference type="EMBL" id="BMNW01000007">
    <property type="protein sequence ID" value="GGM19573.1"/>
    <property type="molecule type" value="Genomic_DNA"/>
</dbReference>
<sequence length="77" mass="8183">MLCLVKESGKIVRIATLLSQAAGQFIRLDVTQRSGLGDWLSEIGIPQVDDVAQMAKGTPPLPYGNAVQMALANQALC</sequence>
<proteinExistence type="predicted"/>